<evidence type="ECO:0000313" key="1">
    <source>
        <dbReference type="EMBL" id="RLV99811.1"/>
    </source>
</evidence>
<keyword evidence="2" id="KW-1185">Reference proteome</keyword>
<dbReference type="Proteomes" id="UP000276834">
    <property type="component" value="Unassembled WGS sequence"/>
</dbReference>
<evidence type="ECO:0000313" key="2">
    <source>
        <dbReference type="Proteomes" id="UP000276834"/>
    </source>
</evidence>
<dbReference type="AlphaFoldDB" id="A0A3L8SC62"/>
<organism evidence="1 2">
    <name type="scientific">Chloebia gouldiae</name>
    <name type="common">Gouldian finch</name>
    <name type="synonym">Erythrura gouldiae</name>
    <dbReference type="NCBI Taxonomy" id="44316"/>
    <lineage>
        <taxon>Eukaryota</taxon>
        <taxon>Metazoa</taxon>
        <taxon>Chordata</taxon>
        <taxon>Craniata</taxon>
        <taxon>Vertebrata</taxon>
        <taxon>Euteleostomi</taxon>
        <taxon>Archelosauria</taxon>
        <taxon>Archosauria</taxon>
        <taxon>Dinosauria</taxon>
        <taxon>Saurischia</taxon>
        <taxon>Theropoda</taxon>
        <taxon>Coelurosauria</taxon>
        <taxon>Aves</taxon>
        <taxon>Neognathae</taxon>
        <taxon>Neoaves</taxon>
        <taxon>Telluraves</taxon>
        <taxon>Australaves</taxon>
        <taxon>Passeriformes</taxon>
        <taxon>Passeroidea</taxon>
        <taxon>Passeridae</taxon>
        <taxon>Chloebia</taxon>
    </lineage>
</organism>
<comment type="caution">
    <text evidence="1">The sequence shown here is derived from an EMBL/GenBank/DDBJ whole genome shotgun (WGS) entry which is preliminary data.</text>
</comment>
<gene>
    <name evidence="1" type="ORF">DV515_00009314</name>
</gene>
<reference evidence="1 2" key="1">
    <citation type="journal article" date="2018" name="Proc. R. Soc. B">
        <title>A non-coding region near Follistatin controls head colour polymorphism in the Gouldian finch.</title>
        <authorList>
            <person name="Toomey M.B."/>
            <person name="Marques C.I."/>
            <person name="Andrade P."/>
            <person name="Araujo P.M."/>
            <person name="Sabatino S."/>
            <person name="Gazda M.A."/>
            <person name="Afonso S."/>
            <person name="Lopes R.J."/>
            <person name="Corbo J.C."/>
            <person name="Carneiro M."/>
        </authorList>
    </citation>
    <scope>NUCLEOTIDE SEQUENCE [LARGE SCALE GENOMIC DNA]</scope>
    <source>
        <strain evidence="1">Red01</strain>
        <tissue evidence="1">Muscle</tissue>
    </source>
</reference>
<proteinExistence type="predicted"/>
<name>A0A3L8SC62_CHLGU</name>
<sequence length="118" mass="12952">MHLFHPVTRNSAGITGKLKLGLLSRGWRWKASGGHVTRRQFTSYSTEAFCNPARRRPVTLPGEAAAGAETGLEAAGTGRAQGKEVYFKVTTLRLEFQNDTWVGGLQKEEAEARLCVSF</sequence>
<accession>A0A3L8SC62</accession>
<dbReference type="EMBL" id="QUSF01000030">
    <property type="protein sequence ID" value="RLV99811.1"/>
    <property type="molecule type" value="Genomic_DNA"/>
</dbReference>
<protein>
    <submittedName>
        <fullName evidence="1">Uncharacterized protein</fullName>
    </submittedName>
</protein>